<evidence type="ECO:0000313" key="2">
    <source>
        <dbReference type="EMBL" id="KAK8921226.1"/>
    </source>
</evidence>
<dbReference type="Proteomes" id="UP001418222">
    <property type="component" value="Unassembled WGS sequence"/>
</dbReference>
<keyword evidence="1" id="KW-0812">Transmembrane</keyword>
<proteinExistence type="predicted"/>
<keyword evidence="1" id="KW-1133">Transmembrane helix</keyword>
<gene>
    <name evidence="2" type="ORF">KSP39_PZI020101</name>
</gene>
<dbReference type="AlphaFoldDB" id="A0AAP0AZS6"/>
<reference evidence="2 3" key="1">
    <citation type="journal article" date="2022" name="Nat. Plants">
        <title>Genomes of leafy and leafless Platanthera orchids illuminate the evolution of mycoheterotrophy.</title>
        <authorList>
            <person name="Li M.H."/>
            <person name="Liu K.W."/>
            <person name="Li Z."/>
            <person name="Lu H.C."/>
            <person name="Ye Q.L."/>
            <person name="Zhang D."/>
            <person name="Wang J.Y."/>
            <person name="Li Y.F."/>
            <person name="Zhong Z.M."/>
            <person name="Liu X."/>
            <person name="Yu X."/>
            <person name="Liu D.K."/>
            <person name="Tu X.D."/>
            <person name="Liu B."/>
            <person name="Hao Y."/>
            <person name="Liao X.Y."/>
            <person name="Jiang Y.T."/>
            <person name="Sun W.H."/>
            <person name="Chen J."/>
            <person name="Chen Y.Q."/>
            <person name="Ai Y."/>
            <person name="Zhai J.W."/>
            <person name="Wu S.S."/>
            <person name="Zhou Z."/>
            <person name="Hsiao Y.Y."/>
            <person name="Wu W.L."/>
            <person name="Chen Y.Y."/>
            <person name="Lin Y.F."/>
            <person name="Hsu J.L."/>
            <person name="Li C.Y."/>
            <person name="Wang Z.W."/>
            <person name="Zhao X."/>
            <person name="Zhong W.Y."/>
            <person name="Ma X.K."/>
            <person name="Ma L."/>
            <person name="Huang J."/>
            <person name="Chen G.Z."/>
            <person name="Huang M.Z."/>
            <person name="Huang L."/>
            <person name="Peng D.H."/>
            <person name="Luo Y.B."/>
            <person name="Zou S.Q."/>
            <person name="Chen S.P."/>
            <person name="Lan S."/>
            <person name="Tsai W.C."/>
            <person name="Van de Peer Y."/>
            <person name="Liu Z.J."/>
        </authorList>
    </citation>
    <scope>NUCLEOTIDE SEQUENCE [LARGE SCALE GENOMIC DNA]</scope>
    <source>
        <strain evidence="2">Lor287</strain>
    </source>
</reference>
<keyword evidence="1" id="KW-0472">Membrane</keyword>
<accession>A0AAP0AZS6</accession>
<sequence length="231" mass="25742">MLSTILNHHRSPKHDIILRNTAKTLFRFNFCSVHLQSVSFPVPIKPLLKQGPAENDRQYYHKSWLYERKGGSVRQVILDVKVGPPSFEKGLGDDVLSAVFSSRCAVIARSYLFSQACWLFFVCSGYWIITFLFSRIALSRLPPIRVSTKFVFLAAGSLLLRLPSFLPVKSRSLLLAVGSCLVALFLAAALCSSSRLPLCCCDLWPSKSTYWCSSIRTSPAKPFALIAAHLG</sequence>
<feature type="transmembrane region" description="Helical" evidence="1">
    <location>
        <begin position="172"/>
        <end position="191"/>
    </location>
</feature>
<feature type="transmembrane region" description="Helical" evidence="1">
    <location>
        <begin position="118"/>
        <end position="138"/>
    </location>
</feature>
<evidence type="ECO:0000313" key="3">
    <source>
        <dbReference type="Proteomes" id="UP001418222"/>
    </source>
</evidence>
<name>A0AAP0AZS6_9ASPA</name>
<keyword evidence="3" id="KW-1185">Reference proteome</keyword>
<comment type="caution">
    <text evidence="2">The sequence shown here is derived from an EMBL/GenBank/DDBJ whole genome shotgun (WGS) entry which is preliminary data.</text>
</comment>
<evidence type="ECO:0000256" key="1">
    <source>
        <dbReference type="SAM" id="Phobius"/>
    </source>
</evidence>
<organism evidence="2 3">
    <name type="scientific">Platanthera zijinensis</name>
    <dbReference type="NCBI Taxonomy" id="2320716"/>
    <lineage>
        <taxon>Eukaryota</taxon>
        <taxon>Viridiplantae</taxon>
        <taxon>Streptophyta</taxon>
        <taxon>Embryophyta</taxon>
        <taxon>Tracheophyta</taxon>
        <taxon>Spermatophyta</taxon>
        <taxon>Magnoliopsida</taxon>
        <taxon>Liliopsida</taxon>
        <taxon>Asparagales</taxon>
        <taxon>Orchidaceae</taxon>
        <taxon>Orchidoideae</taxon>
        <taxon>Orchideae</taxon>
        <taxon>Orchidinae</taxon>
        <taxon>Platanthera</taxon>
    </lineage>
</organism>
<protein>
    <submittedName>
        <fullName evidence="2">Uncharacterized protein</fullName>
    </submittedName>
</protein>
<dbReference type="EMBL" id="JBBWWQ010000018">
    <property type="protein sequence ID" value="KAK8921226.1"/>
    <property type="molecule type" value="Genomic_DNA"/>
</dbReference>